<dbReference type="Pfam" id="PF08837">
    <property type="entry name" value="DUF1810"/>
    <property type="match status" value="1"/>
</dbReference>
<name>A0AAU8E5T7_9PSED</name>
<dbReference type="InterPro" id="IPR036287">
    <property type="entry name" value="Rv1873-like_sf"/>
</dbReference>
<organism evidence="1">
    <name type="scientific">Pseudomonas sp. MYb327</name>
    <dbReference type="NCBI Taxonomy" id="2745230"/>
    <lineage>
        <taxon>Bacteria</taxon>
        <taxon>Pseudomonadati</taxon>
        <taxon>Pseudomonadota</taxon>
        <taxon>Gammaproteobacteria</taxon>
        <taxon>Pseudomonadales</taxon>
        <taxon>Pseudomonadaceae</taxon>
        <taxon>Pseudomonas</taxon>
    </lineage>
</organism>
<dbReference type="AlphaFoldDB" id="A0AAU8E5T7"/>
<accession>A0AAU8E5T7</accession>
<evidence type="ECO:0000313" key="1">
    <source>
        <dbReference type="EMBL" id="XCG75464.1"/>
    </source>
</evidence>
<dbReference type="EMBL" id="CP159258">
    <property type="protein sequence ID" value="XCG75464.1"/>
    <property type="molecule type" value="Genomic_DNA"/>
</dbReference>
<sequence length="156" mass="18103">MRSTDQMDAYNLQRFVQAQDPVFNKVQKELNEGKKRSHWMWFIFPQFAGLGGSDMSKRFAICSRDEAQAYLEHPVLGPRLRACTQEVLNIRQRSITEIFGHPDDLKFRSSMTLFTQVAADDSLFHQALRQYFNGIPDDWTLLLMDSKQAQLPTNQS</sequence>
<dbReference type="Gene3D" id="1.25.40.380">
    <property type="entry name" value="Protein of unknown function DUF1810"/>
    <property type="match status" value="1"/>
</dbReference>
<reference evidence="1" key="1">
    <citation type="submission" date="2024-06" db="EMBL/GenBank/DDBJ databases">
        <title>The Caenorhabditis elegans bacterial microbiome influences microsporidia infection through nutrient limitation and inhibiting parasite invasion.</title>
        <authorList>
            <person name="Tamim El Jarkass H."/>
            <person name="Castelblanco S."/>
            <person name="Kaur M."/>
            <person name="Wan Y.C."/>
            <person name="Ellis A.E."/>
            <person name="Sheldon R.D."/>
            <person name="Lien E.C."/>
            <person name="Burton N.O."/>
            <person name="Wright G.D."/>
            <person name="Reinke A.W."/>
        </authorList>
    </citation>
    <scope>NUCLEOTIDE SEQUENCE</scope>
    <source>
        <strain evidence="1">MYb327</strain>
    </source>
</reference>
<proteinExistence type="predicted"/>
<dbReference type="RefSeq" id="WP_339552934.1">
    <property type="nucleotide sequence ID" value="NZ_CP159258.1"/>
</dbReference>
<gene>
    <name evidence="1" type="ORF">ABVN21_05100</name>
</gene>
<dbReference type="InterPro" id="IPR014937">
    <property type="entry name" value="DUF1810"/>
</dbReference>
<protein>
    <submittedName>
        <fullName evidence="1">DUF1810 domain-containing protein</fullName>
    </submittedName>
</protein>
<dbReference type="SUPFAM" id="SSF140736">
    <property type="entry name" value="Rv1873-like"/>
    <property type="match status" value="1"/>
</dbReference>
<dbReference type="PIRSF" id="PIRSF008546">
    <property type="entry name" value="UCP008546"/>
    <property type="match status" value="1"/>
</dbReference>